<evidence type="ECO:0008006" key="3">
    <source>
        <dbReference type="Google" id="ProtNLM"/>
    </source>
</evidence>
<protein>
    <recommendedName>
        <fullName evidence="3">Tetratricopeptide repeat protein</fullName>
    </recommendedName>
</protein>
<gene>
    <name evidence="1" type="ORF">LPTSP3_g31280</name>
</gene>
<sequence length="355" mass="41727">MPVNNIRRLIILLAFLSLIGLLVVEAFSFTSILTAIIVDILSLIINEIWNSYKKDKYKKEKQNLLILYPFKKLNIPELKEIKDHKTITKIKKYFKKHNRLEENEKYQDALEYLKKALEAKSDIELVYSFSSILVTEGECDKAIENINKISPKNEREKIQKLTFLTRCYVNKSEFKKALNHLKEIEKIIKNDDYSLIFNKIEQLDYLYLDNNVDEATTLLKEVSHIFKEEKFVSLHFYLLRTLIDRCLSVKNHLSTIQLLSYSNRLLENSNITELNEIGLASLVAIIDIKRIYINFLIENKEIYDMLLENGIKEEDIQSLKEKNQEQTSDINGKIISHVKEYIKEMTIKKLNSINP</sequence>
<accession>A0ABN6KG98</accession>
<evidence type="ECO:0000313" key="2">
    <source>
        <dbReference type="Proteomes" id="UP000245263"/>
    </source>
</evidence>
<dbReference type="Gene3D" id="1.25.40.10">
    <property type="entry name" value="Tetratricopeptide repeat domain"/>
    <property type="match status" value="1"/>
</dbReference>
<proteinExistence type="predicted"/>
<keyword evidence="2" id="KW-1185">Reference proteome</keyword>
<organism evidence="1 2">
    <name type="scientific">Leptospira kobayashii</name>
    <dbReference type="NCBI Taxonomy" id="1917830"/>
    <lineage>
        <taxon>Bacteria</taxon>
        <taxon>Pseudomonadati</taxon>
        <taxon>Spirochaetota</taxon>
        <taxon>Spirochaetia</taxon>
        <taxon>Leptospirales</taxon>
        <taxon>Leptospiraceae</taxon>
        <taxon>Leptospira</taxon>
    </lineage>
</organism>
<dbReference type="EMBL" id="AP025028">
    <property type="protein sequence ID" value="BDA80198.1"/>
    <property type="molecule type" value="Genomic_DNA"/>
</dbReference>
<dbReference type="SUPFAM" id="SSF48452">
    <property type="entry name" value="TPR-like"/>
    <property type="match status" value="1"/>
</dbReference>
<reference evidence="1 2" key="1">
    <citation type="submission" date="2021-08" db="EMBL/GenBank/DDBJ databases">
        <title>Complete genome sequence of Leptospira kobayashii strain E30.</title>
        <authorList>
            <person name="Nakao R."/>
            <person name="Nakamura S."/>
            <person name="Masuzawa T."/>
            <person name="Koizumi N."/>
        </authorList>
    </citation>
    <scope>NUCLEOTIDE SEQUENCE [LARGE SCALE GENOMIC DNA]</scope>
    <source>
        <strain evidence="1 2">E30</strain>
    </source>
</reference>
<dbReference type="Proteomes" id="UP000245263">
    <property type="component" value="Chromosome 1"/>
</dbReference>
<dbReference type="RefSeq" id="WP_109020900.1">
    <property type="nucleotide sequence ID" value="NZ_AP025028.1"/>
</dbReference>
<dbReference type="InterPro" id="IPR011990">
    <property type="entry name" value="TPR-like_helical_dom_sf"/>
</dbReference>
<name>A0ABN6KG98_9LEPT</name>
<evidence type="ECO:0000313" key="1">
    <source>
        <dbReference type="EMBL" id="BDA80198.1"/>
    </source>
</evidence>